<dbReference type="InterPro" id="IPR036866">
    <property type="entry name" value="RibonucZ/Hydroxyglut_hydro"/>
</dbReference>
<keyword evidence="2" id="KW-0479">Metal-binding</keyword>
<proteinExistence type="inferred from homology"/>
<evidence type="ECO:0000256" key="3">
    <source>
        <dbReference type="ARBA" id="ARBA00022801"/>
    </source>
</evidence>
<dbReference type="Gene3D" id="3.60.15.10">
    <property type="entry name" value="Ribonuclease Z/Hydroxyacylglutathione hydrolase-like"/>
    <property type="match status" value="1"/>
</dbReference>
<evidence type="ECO:0000256" key="2">
    <source>
        <dbReference type="ARBA" id="ARBA00022723"/>
    </source>
</evidence>
<dbReference type="AlphaFoldDB" id="A0A5N5CVU7"/>
<organism evidence="6 7">
    <name type="scientific">Lasiodiplodia theobromae</name>
    <dbReference type="NCBI Taxonomy" id="45133"/>
    <lineage>
        <taxon>Eukaryota</taxon>
        <taxon>Fungi</taxon>
        <taxon>Dikarya</taxon>
        <taxon>Ascomycota</taxon>
        <taxon>Pezizomycotina</taxon>
        <taxon>Dothideomycetes</taxon>
        <taxon>Dothideomycetes incertae sedis</taxon>
        <taxon>Botryosphaeriales</taxon>
        <taxon>Botryosphaeriaceae</taxon>
        <taxon>Lasiodiplodia</taxon>
    </lineage>
</organism>
<dbReference type="InterPro" id="IPR001279">
    <property type="entry name" value="Metallo-B-lactamas"/>
</dbReference>
<protein>
    <submittedName>
        <fullName evidence="6">Cytochrome P450 monooxygenase mpaDE</fullName>
    </submittedName>
</protein>
<dbReference type="GO" id="GO:0046872">
    <property type="term" value="F:metal ion binding"/>
    <property type="evidence" value="ECO:0007669"/>
    <property type="project" value="UniProtKB-KW"/>
</dbReference>
<keyword evidence="4" id="KW-0862">Zinc</keyword>
<dbReference type="GO" id="GO:0016787">
    <property type="term" value="F:hydrolase activity"/>
    <property type="evidence" value="ECO:0007669"/>
    <property type="project" value="UniProtKB-KW"/>
</dbReference>
<dbReference type="SUPFAM" id="SSF56281">
    <property type="entry name" value="Metallo-hydrolase/oxidoreductase"/>
    <property type="match status" value="1"/>
</dbReference>
<dbReference type="PANTHER" id="PTHR42978:SF4">
    <property type="entry name" value="METALLO-BETA-LACTAMASE DOMAIN-CONTAINING PROTEIN"/>
    <property type="match status" value="1"/>
</dbReference>
<dbReference type="SMART" id="SM00849">
    <property type="entry name" value="Lactamase_B"/>
    <property type="match status" value="1"/>
</dbReference>
<keyword evidence="3" id="KW-0378">Hydrolase</keyword>
<evidence type="ECO:0000313" key="7">
    <source>
        <dbReference type="Proteomes" id="UP000325902"/>
    </source>
</evidence>
<feature type="domain" description="Metallo-beta-lactamase" evidence="5">
    <location>
        <begin position="42"/>
        <end position="276"/>
    </location>
</feature>
<keyword evidence="6" id="KW-0503">Monooxygenase</keyword>
<comment type="caution">
    <text evidence="6">The sequence shown here is derived from an EMBL/GenBank/DDBJ whole genome shotgun (WGS) entry which is preliminary data.</text>
</comment>
<name>A0A5N5CVU7_9PEZI</name>
<evidence type="ECO:0000313" key="6">
    <source>
        <dbReference type="EMBL" id="KAB2569469.1"/>
    </source>
</evidence>
<keyword evidence="6" id="KW-0560">Oxidoreductase</keyword>
<evidence type="ECO:0000259" key="5">
    <source>
        <dbReference type="SMART" id="SM00849"/>
    </source>
</evidence>
<dbReference type="OrthoDB" id="10250730at2759"/>
<dbReference type="GO" id="GO:0004497">
    <property type="term" value="F:monooxygenase activity"/>
    <property type="evidence" value="ECO:0007669"/>
    <property type="project" value="UniProtKB-KW"/>
</dbReference>
<gene>
    <name evidence="6" type="primary">mpaDE_2</name>
    <name evidence="6" type="ORF">DBV05_g11848</name>
</gene>
<dbReference type="InterPro" id="IPR051013">
    <property type="entry name" value="MBL_superfamily_lactonases"/>
</dbReference>
<reference evidence="6 7" key="1">
    <citation type="journal article" date="2019" name="Sci. Rep.">
        <title>A multi-omics analysis of the grapevine pathogen Lasiodiplodia theobromae reveals that temperature affects the expression of virulence- and pathogenicity-related genes.</title>
        <authorList>
            <person name="Felix C."/>
            <person name="Meneses R."/>
            <person name="Goncalves M.F.M."/>
            <person name="Tilleman L."/>
            <person name="Duarte A.S."/>
            <person name="Jorrin-Novo J.V."/>
            <person name="Van de Peer Y."/>
            <person name="Deforce D."/>
            <person name="Van Nieuwerburgh F."/>
            <person name="Esteves A.C."/>
            <person name="Alves A."/>
        </authorList>
    </citation>
    <scope>NUCLEOTIDE SEQUENCE [LARGE SCALE GENOMIC DNA]</scope>
    <source>
        <strain evidence="6 7">LA-SOL3</strain>
    </source>
</reference>
<evidence type="ECO:0000256" key="4">
    <source>
        <dbReference type="ARBA" id="ARBA00022833"/>
    </source>
</evidence>
<dbReference type="Proteomes" id="UP000325902">
    <property type="component" value="Unassembled WGS sequence"/>
</dbReference>
<dbReference type="PANTHER" id="PTHR42978">
    <property type="entry name" value="QUORUM-QUENCHING LACTONASE YTNP-RELATED-RELATED"/>
    <property type="match status" value="1"/>
</dbReference>
<keyword evidence="7" id="KW-1185">Reference proteome</keyword>
<dbReference type="CDD" id="cd07730">
    <property type="entry name" value="metallo-hydrolase-like_MBL-fold"/>
    <property type="match status" value="1"/>
</dbReference>
<comment type="similarity">
    <text evidence="1">Belongs to the metallo-beta-lactamase superfamily.</text>
</comment>
<evidence type="ECO:0000256" key="1">
    <source>
        <dbReference type="ARBA" id="ARBA00007749"/>
    </source>
</evidence>
<dbReference type="EMBL" id="VCHE01000192">
    <property type="protein sequence ID" value="KAB2569469.1"/>
    <property type="molecule type" value="Genomic_DNA"/>
</dbReference>
<accession>A0A5N5CVU7</accession>
<sequence>MASSTLPRAGPTVQLRLLDGGSFVAEEDKLHAGAPNNRFRMYDWAFHVHHPATDRHVLWDLGVEGDPEMYSTWVQKVIFGLVNPVGPRVPIDEQLRGQGVPAERVDAVVFSHAHWDHCRPIAKIFPKAKGYFGPGTKDFCSPGHMQDPSMQWDGRFFDPANATESWEELAGPWVPFGPFEKAMDFFGDGSFYVIQAPGHMPGNLCAAARVQGGDWVLLGSDCCHSKKLLDGLCDFAAFESPTGQKMCLQHDIPAAKDTLRRIKEFQNMGAHVALAHDAEWMKEGSNEALMTLLGDDMKRAAVERIPNDERP</sequence>